<dbReference type="PANTHER" id="PTHR16055:SF2">
    <property type="entry name" value="INTEGRATOR COMPLEX SUBUNIT 10"/>
    <property type="match status" value="1"/>
</dbReference>
<evidence type="ECO:0000256" key="4">
    <source>
        <dbReference type="ARBA" id="ARBA00023242"/>
    </source>
</evidence>
<keyword evidence="8" id="KW-1185">Reference proteome</keyword>
<accession>A0A7K4UPM9</accession>
<gene>
    <name evidence="7" type="primary">Ints10</name>
    <name evidence="7" type="ORF">SINWEB_R09754</name>
</gene>
<evidence type="ECO:0000256" key="5">
    <source>
        <dbReference type="ARBA" id="ARBA00062419"/>
    </source>
</evidence>
<dbReference type="OrthoDB" id="18145at2759"/>
<evidence type="ECO:0000256" key="3">
    <source>
        <dbReference type="ARBA" id="ARBA00016811"/>
    </source>
</evidence>
<comment type="subcellular location">
    <subcellularLocation>
        <location evidence="1">Nucleus</location>
    </subcellularLocation>
</comment>
<proteinExistence type="inferred from homology"/>
<dbReference type="Pfam" id="PF21045">
    <property type="entry name" value="INT10"/>
    <property type="match status" value="1"/>
</dbReference>
<sequence length="710" mass="81827">MSAQGDCEFLVKRARELVPGDLWAAKAWLITARSLYPADFNIQYEMYTIERNAERTASAGRLLYDMFVSFPDQPAVWREISVITSALRNDSQDKQTQFLRGLFETLPGRVQCEMLLKATEQCFNTLERAEMLLLLLRRFPETVVQHGVGLGETLLDAESIEDQESPVNCFRKLFVCDVLPLIINNPDVRLPASLLYKYLNKAAEFYINYVTRSTQTESQYQGSQDSSDIMSPSKRSSQKYVIDGLTEKSSQITDPWERLFKILSVVGMRCEWQMDKGRRSYGDILHRMKDLCRYISNFDSEAHIKYKNQVVYSTMLVFFKNAFQYVSNIQPSLFQGPNAPNQTPLVLLEDVPNIYGDADIDRNKHIHKKRKLAEGREKTMSSDDEDPSGKARSRHITVNKADLANSIEVLESFKLARESWELLYSLESLDKEFTRICLSWKTETWLWLRIFLTDMIIYQGQYKKAISSLHHLAALQGSHSSQQITGQGSLENQRALIQLASCHFALGEYRQTCEKVLDLMCCILLPIQEGGKVQEEQPKVKSKFRKGSDLKLWPCTSRAIMPYCLHLLLACFKLRAFTDSRDDMALGHVVVLLQHEWPRGENLFLKAINKICQQGNFQYENFFNYVTNIDMLEEFAYLRTQEGGKIHLELLPNQAMLIKHHTVTRGITKGVKEDFRLAMERQVSRCGENLMVVLHRFCINEKILLLQTLA</sequence>
<dbReference type="PANTHER" id="PTHR16055">
    <property type="entry name" value="INTEGRATOR COMPLEX SUBUNIT 10"/>
    <property type="match status" value="1"/>
</dbReference>
<feature type="compositionally biased region" description="Basic and acidic residues" evidence="6">
    <location>
        <begin position="372"/>
        <end position="381"/>
    </location>
</feature>
<protein>
    <recommendedName>
        <fullName evidence="3">Integrator complex subunit 10</fullName>
    </recommendedName>
</protein>
<evidence type="ECO:0000256" key="6">
    <source>
        <dbReference type="SAM" id="MobiDB-lite"/>
    </source>
</evidence>
<organism evidence="7 8">
    <name type="scientific">Sinosuthora webbiana</name>
    <dbReference type="NCBI Taxonomy" id="337173"/>
    <lineage>
        <taxon>Eukaryota</taxon>
        <taxon>Metazoa</taxon>
        <taxon>Chordata</taxon>
        <taxon>Craniata</taxon>
        <taxon>Vertebrata</taxon>
        <taxon>Euteleostomi</taxon>
        <taxon>Archelosauria</taxon>
        <taxon>Archosauria</taxon>
        <taxon>Dinosauria</taxon>
        <taxon>Saurischia</taxon>
        <taxon>Theropoda</taxon>
        <taxon>Coelurosauria</taxon>
        <taxon>Aves</taxon>
        <taxon>Neognathae</taxon>
        <taxon>Neoaves</taxon>
        <taxon>Telluraves</taxon>
        <taxon>Australaves</taxon>
        <taxon>Passeriformes</taxon>
        <taxon>Sylvioidea</taxon>
        <taxon>Sylviidae</taxon>
        <taxon>Sinosuthora</taxon>
    </lineage>
</organism>
<evidence type="ECO:0000256" key="2">
    <source>
        <dbReference type="ARBA" id="ARBA00010391"/>
    </source>
</evidence>
<reference evidence="7 8" key="1">
    <citation type="submission" date="2019-09" db="EMBL/GenBank/DDBJ databases">
        <title>Bird 10,000 Genomes (B10K) Project - Family phase.</title>
        <authorList>
            <person name="Zhang G."/>
        </authorList>
    </citation>
    <scope>NUCLEOTIDE SEQUENCE [LARGE SCALE GENOMIC DNA]</scope>
    <source>
        <strain evidence="7">B10K-DU-002-08</strain>
        <tissue evidence="7">Muscle</tissue>
    </source>
</reference>
<comment type="subunit">
    <text evidence="5">Component of the Integrator complex, composed of core subunits INTS1, INTS2, INTS3, INTS4, INTS5, INTS6, INTS7, INTS8, INTS9/RC74, INTS10, INTS11/CPSF3L, INTS12, INTS13, INTS14 and INTS15. The core complex associates with protein phosphatase 2A subunits PPP2CA and PPP2R1A, to form the Integrator-PP2A (INTAC) complex. INTS10 is part of the tail subcomplex, composed of INTS10, INTS13, INTS14 and INTS15.</text>
</comment>
<dbReference type="AlphaFoldDB" id="A0A7K4UPM9"/>
<dbReference type="GO" id="GO:0016180">
    <property type="term" value="P:snRNA processing"/>
    <property type="evidence" value="ECO:0007669"/>
    <property type="project" value="InterPro"/>
</dbReference>
<evidence type="ECO:0000256" key="1">
    <source>
        <dbReference type="ARBA" id="ARBA00004123"/>
    </source>
</evidence>
<keyword evidence="4" id="KW-0539">Nucleus</keyword>
<dbReference type="PRINTS" id="PR02106">
    <property type="entry name" value="INTSUBUNIT10"/>
</dbReference>
<feature type="region of interest" description="Disordered" evidence="6">
    <location>
        <begin position="369"/>
        <end position="393"/>
    </location>
</feature>
<dbReference type="EMBL" id="VXBN01016008">
    <property type="protein sequence ID" value="NWR11750.1"/>
    <property type="molecule type" value="Genomic_DNA"/>
</dbReference>
<feature type="non-terminal residue" evidence="7">
    <location>
        <position position="1"/>
    </location>
</feature>
<feature type="non-terminal residue" evidence="7">
    <location>
        <position position="710"/>
    </location>
</feature>
<dbReference type="GO" id="GO:0032039">
    <property type="term" value="C:integrator complex"/>
    <property type="evidence" value="ECO:0007669"/>
    <property type="project" value="InterPro"/>
</dbReference>
<dbReference type="Proteomes" id="UP000580691">
    <property type="component" value="Unassembled WGS sequence"/>
</dbReference>
<comment type="similarity">
    <text evidence="2">Belongs to the Integrator subunit 10 family.</text>
</comment>
<comment type="caution">
    <text evidence="7">The sequence shown here is derived from an EMBL/GenBank/DDBJ whole genome shotgun (WGS) entry which is preliminary data.</text>
</comment>
<evidence type="ECO:0000313" key="8">
    <source>
        <dbReference type="Proteomes" id="UP000580691"/>
    </source>
</evidence>
<name>A0A7K4UPM9_9SYLV</name>
<dbReference type="InterPro" id="IPR026164">
    <property type="entry name" value="Int_cplx_su10"/>
</dbReference>
<evidence type="ECO:0000313" key="7">
    <source>
        <dbReference type="EMBL" id="NWR11750.1"/>
    </source>
</evidence>